<dbReference type="AlphaFoldDB" id="A0A0F9DGZ2"/>
<organism evidence="1">
    <name type="scientific">marine sediment metagenome</name>
    <dbReference type="NCBI Taxonomy" id="412755"/>
    <lineage>
        <taxon>unclassified sequences</taxon>
        <taxon>metagenomes</taxon>
        <taxon>ecological metagenomes</taxon>
    </lineage>
</organism>
<gene>
    <name evidence="1" type="ORF">LCGC14_2489650</name>
</gene>
<protein>
    <submittedName>
        <fullName evidence="1">Uncharacterized protein</fullName>
    </submittedName>
</protein>
<sequence>MAHELKIRAHAQRGDDRRPDRLIAGFDVDVILDGRPLEWVEVELVLKPNDAVTVRLTLPLNKLTVDTDVLVVLRAMADAKTKVVDDGEGN</sequence>
<reference evidence="1" key="1">
    <citation type="journal article" date="2015" name="Nature">
        <title>Complex archaea that bridge the gap between prokaryotes and eukaryotes.</title>
        <authorList>
            <person name="Spang A."/>
            <person name="Saw J.H."/>
            <person name="Jorgensen S.L."/>
            <person name="Zaremba-Niedzwiedzka K."/>
            <person name="Martijn J."/>
            <person name="Lind A.E."/>
            <person name="van Eijk R."/>
            <person name="Schleper C."/>
            <person name="Guy L."/>
            <person name="Ettema T.J."/>
        </authorList>
    </citation>
    <scope>NUCLEOTIDE SEQUENCE</scope>
</reference>
<name>A0A0F9DGZ2_9ZZZZ</name>
<comment type="caution">
    <text evidence="1">The sequence shown here is derived from an EMBL/GenBank/DDBJ whole genome shotgun (WGS) entry which is preliminary data.</text>
</comment>
<dbReference type="EMBL" id="LAZR01039429">
    <property type="protein sequence ID" value="KKL17026.1"/>
    <property type="molecule type" value="Genomic_DNA"/>
</dbReference>
<evidence type="ECO:0000313" key="1">
    <source>
        <dbReference type="EMBL" id="KKL17026.1"/>
    </source>
</evidence>
<accession>A0A0F9DGZ2</accession>
<proteinExistence type="predicted"/>